<keyword evidence="1" id="KW-1133">Transmembrane helix</keyword>
<dbReference type="STRING" id="1462996.AWM70_00040"/>
<evidence type="ECO:0000256" key="1">
    <source>
        <dbReference type="SAM" id="Phobius"/>
    </source>
</evidence>
<protein>
    <submittedName>
        <fullName evidence="2">Uncharacterized protein</fullName>
    </submittedName>
</protein>
<gene>
    <name evidence="2" type="ORF">AWM70_00040</name>
</gene>
<reference evidence="2 3" key="1">
    <citation type="submission" date="2016-01" db="EMBL/GenBank/DDBJ databases">
        <title>Complete Genome Sequence of Paenibacillus yonginensis DCY84, a novel Plant Growth-Promoting Bacteria with Elicitation of Induced Systemic Resistance.</title>
        <authorList>
            <person name="Kim Y.J."/>
            <person name="Yang D.C."/>
            <person name="Sukweenadhi J."/>
        </authorList>
    </citation>
    <scope>NUCLEOTIDE SEQUENCE [LARGE SCALE GENOMIC DNA]</scope>
    <source>
        <strain evidence="2 3">DCY84</strain>
    </source>
</reference>
<dbReference type="AlphaFoldDB" id="A0A1B1MVE7"/>
<dbReference type="KEGG" id="pyg:AWM70_00040"/>
<organism evidence="2 3">
    <name type="scientific">Paenibacillus yonginensis</name>
    <dbReference type="NCBI Taxonomy" id="1462996"/>
    <lineage>
        <taxon>Bacteria</taxon>
        <taxon>Bacillati</taxon>
        <taxon>Bacillota</taxon>
        <taxon>Bacilli</taxon>
        <taxon>Bacillales</taxon>
        <taxon>Paenibacillaceae</taxon>
        <taxon>Paenibacillus</taxon>
    </lineage>
</organism>
<evidence type="ECO:0000313" key="2">
    <source>
        <dbReference type="EMBL" id="ANS73170.1"/>
    </source>
</evidence>
<keyword evidence="1" id="KW-0812">Transmembrane</keyword>
<accession>A0A1B1MVE7</accession>
<evidence type="ECO:0000313" key="3">
    <source>
        <dbReference type="Proteomes" id="UP000092573"/>
    </source>
</evidence>
<keyword evidence="1" id="KW-0472">Membrane</keyword>
<name>A0A1B1MVE7_9BACL</name>
<proteinExistence type="predicted"/>
<sequence>MERDEEGQNRLGQLTRQGLFFFLRPKLFSSIIIIHSLHAYIVSVLFNYNTDTIIQKMMNIIRQRKKGAASR</sequence>
<feature type="transmembrane region" description="Helical" evidence="1">
    <location>
        <begin position="27"/>
        <end position="48"/>
    </location>
</feature>
<dbReference type="Proteomes" id="UP000092573">
    <property type="component" value="Chromosome"/>
</dbReference>
<keyword evidence="3" id="KW-1185">Reference proteome</keyword>
<dbReference type="EMBL" id="CP014167">
    <property type="protein sequence ID" value="ANS73170.1"/>
    <property type="molecule type" value="Genomic_DNA"/>
</dbReference>